<organism evidence="2 3">
    <name type="scientific">Pontibaca methylaminivorans</name>
    <dbReference type="NCBI Taxonomy" id="515897"/>
    <lineage>
        <taxon>Bacteria</taxon>
        <taxon>Pseudomonadati</taxon>
        <taxon>Pseudomonadota</taxon>
        <taxon>Alphaproteobacteria</taxon>
        <taxon>Rhodobacterales</taxon>
        <taxon>Roseobacteraceae</taxon>
        <taxon>Pontibaca</taxon>
    </lineage>
</organism>
<keyword evidence="3" id="KW-1185">Reference proteome</keyword>
<dbReference type="RefSeq" id="WP_076647074.1">
    <property type="nucleotide sequence ID" value="NZ_FTPS01000001.1"/>
</dbReference>
<name>A0A1R3WFE8_9RHOB</name>
<dbReference type="EMBL" id="FTPS01000001">
    <property type="protein sequence ID" value="SIT76638.1"/>
    <property type="molecule type" value="Genomic_DNA"/>
</dbReference>
<dbReference type="Proteomes" id="UP000192455">
    <property type="component" value="Unassembled WGS sequence"/>
</dbReference>
<dbReference type="Pfam" id="PF05545">
    <property type="entry name" value="FixQ"/>
    <property type="match status" value="1"/>
</dbReference>
<keyword evidence="1" id="KW-1133">Transmembrane helix</keyword>
<reference evidence="2 3" key="1">
    <citation type="submission" date="2017-01" db="EMBL/GenBank/DDBJ databases">
        <authorList>
            <person name="Mah S.A."/>
            <person name="Swanson W.J."/>
            <person name="Moy G.W."/>
            <person name="Vacquier V.D."/>
        </authorList>
    </citation>
    <scope>NUCLEOTIDE SEQUENCE [LARGE SCALE GENOMIC DNA]</scope>
    <source>
        <strain evidence="2 3">DSM 21219</strain>
    </source>
</reference>
<feature type="transmembrane region" description="Helical" evidence="1">
    <location>
        <begin position="13"/>
        <end position="31"/>
    </location>
</feature>
<accession>A0A1R3WFE8</accession>
<proteinExistence type="predicted"/>
<dbReference type="STRING" id="515897.SAMN05421849_0561"/>
<keyword evidence="1" id="KW-0472">Membrane</keyword>
<sequence length="51" mass="5832">METYTAMRHFADVWGLVGMTLFFVGAIIYSFRPGSRELSDDAARIPFKDED</sequence>
<dbReference type="OrthoDB" id="9801588at2"/>
<evidence type="ECO:0000256" key="1">
    <source>
        <dbReference type="SAM" id="Phobius"/>
    </source>
</evidence>
<dbReference type="CDD" id="cd01324">
    <property type="entry name" value="cbb3_Oxidase_CcoQ"/>
    <property type="match status" value="1"/>
</dbReference>
<gene>
    <name evidence="2" type="ORF">SAMN05421849_0561</name>
</gene>
<protein>
    <submittedName>
        <fullName evidence="2">Cytochrome c oxidase cbb3-type subunit 4</fullName>
    </submittedName>
</protein>
<dbReference type="AlphaFoldDB" id="A0A1R3WFE8"/>
<evidence type="ECO:0000313" key="2">
    <source>
        <dbReference type="EMBL" id="SIT76638.1"/>
    </source>
</evidence>
<evidence type="ECO:0000313" key="3">
    <source>
        <dbReference type="Proteomes" id="UP000192455"/>
    </source>
</evidence>
<keyword evidence="1" id="KW-0812">Transmembrane</keyword>
<dbReference type="InterPro" id="IPR008621">
    <property type="entry name" value="Cbb3-typ_cyt_oxidase_comp"/>
</dbReference>